<comment type="caution">
    <text evidence="3">The sequence shown here is derived from an EMBL/GenBank/DDBJ whole genome shotgun (WGS) entry which is preliminary data.</text>
</comment>
<keyword evidence="4" id="KW-1185">Reference proteome</keyword>
<evidence type="ECO:0000256" key="1">
    <source>
        <dbReference type="SAM" id="Phobius"/>
    </source>
</evidence>
<dbReference type="InterPro" id="IPR003675">
    <property type="entry name" value="Rce1/LyrA-like_dom"/>
</dbReference>
<dbReference type="Proteomes" id="UP000326912">
    <property type="component" value="Unassembled WGS sequence"/>
</dbReference>
<feature type="transmembrane region" description="Helical" evidence="1">
    <location>
        <begin position="178"/>
        <end position="200"/>
    </location>
</feature>
<keyword evidence="1" id="KW-0812">Transmembrane</keyword>
<feature type="transmembrane region" description="Helical" evidence="1">
    <location>
        <begin position="35"/>
        <end position="54"/>
    </location>
</feature>
<feature type="transmembrane region" description="Helical" evidence="1">
    <location>
        <begin position="100"/>
        <end position="127"/>
    </location>
</feature>
<feature type="transmembrane region" description="Helical" evidence="1">
    <location>
        <begin position="60"/>
        <end position="80"/>
    </location>
</feature>
<feature type="transmembrane region" description="Helical" evidence="1">
    <location>
        <begin position="274"/>
        <end position="294"/>
    </location>
</feature>
<protein>
    <recommendedName>
        <fullName evidence="2">CAAX prenyl protease 2/Lysostaphin resistance protein A-like domain-containing protein</fullName>
    </recommendedName>
</protein>
<dbReference type="GO" id="GO:0004175">
    <property type="term" value="F:endopeptidase activity"/>
    <property type="evidence" value="ECO:0007669"/>
    <property type="project" value="UniProtKB-ARBA"/>
</dbReference>
<accession>A0A5J4KUD7</accession>
<organism evidence="3 4">
    <name type="scientific">Dictyobacter vulcani</name>
    <dbReference type="NCBI Taxonomy" id="2607529"/>
    <lineage>
        <taxon>Bacteria</taxon>
        <taxon>Bacillati</taxon>
        <taxon>Chloroflexota</taxon>
        <taxon>Ktedonobacteria</taxon>
        <taxon>Ktedonobacterales</taxon>
        <taxon>Dictyobacteraceae</taxon>
        <taxon>Dictyobacter</taxon>
    </lineage>
</organism>
<name>A0A5J4KUD7_9CHLR</name>
<feature type="transmembrane region" description="Helical" evidence="1">
    <location>
        <begin position="244"/>
        <end position="262"/>
    </location>
</feature>
<dbReference type="RefSeq" id="WP_162005453.1">
    <property type="nucleotide sequence ID" value="NZ_BKZW01000002.1"/>
</dbReference>
<feature type="transmembrane region" description="Helical" evidence="1">
    <location>
        <begin position="147"/>
        <end position="166"/>
    </location>
</feature>
<dbReference type="InterPro" id="IPR042150">
    <property type="entry name" value="MmRce1-like"/>
</dbReference>
<feature type="transmembrane region" description="Helical" evidence="1">
    <location>
        <begin position="212"/>
        <end position="232"/>
    </location>
</feature>
<dbReference type="AlphaFoldDB" id="A0A5J4KUD7"/>
<evidence type="ECO:0000259" key="2">
    <source>
        <dbReference type="Pfam" id="PF02517"/>
    </source>
</evidence>
<proteinExistence type="predicted"/>
<keyword evidence="1" id="KW-0472">Membrane</keyword>
<dbReference type="PANTHER" id="PTHR35797:SF1">
    <property type="entry name" value="PROTEASE"/>
    <property type="match status" value="1"/>
</dbReference>
<evidence type="ECO:0000313" key="4">
    <source>
        <dbReference type="Proteomes" id="UP000326912"/>
    </source>
</evidence>
<dbReference type="Pfam" id="PF02517">
    <property type="entry name" value="Rce1-like"/>
    <property type="match status" value="1"/>
</dbReference>
<keyword evidence="1" id="KW-1133">Transmembrane helix</keyword>
<dbReference type="PANTHER" id="PTHR35797">
    <property type="entry name" value="PROTEASE-RELATED"/>
    <property type="match status" value="1"/>
</dbReference>
<dbReference type="EMBL" id="BKZW01000002">
    <property type="protein sequence ID" value="GER90067.1"/>
    <property type="molecule type" value="Genomic_DNA"/>
</dbReference>
<evidence type="ECO:0000313" key="3">
    <source>
        <dbReference type="EMBL" id="GER90067.1"/>
    </source>
</evidence>
<feature type="domain" description="CAAX prenyl protease 2/Lysostaphin resistance protein A-like" evidence="2">
    <location>
        <begin position="153"/>
        <end position="256"/>
    </location>
</feature>
<dbReference type="GO" id="GO:0080120">
    <property type="term" value="P:CAAX-box protein maturation"/>
    <property type="evidence" value="ECO:0007669"/>
    <property type="project" value="UniProtKB-ARBA"/>
</dbReference>
<sequence>MLSPQKSNSSLAVSKADQTMKGEGISAKATARRGLLLFFILLCIFMTLAIWFTLATQSVVSSFFLMWSPGCAALLTRLMLHEGWRDVSFRFGGRRTWIAIMVAGITPLAVALVAYGLAWSTGLAQIIPFKPSESLGFAITLFGNHTAWPLTVLLIAIFFAVELINATGEELGWRGYMLTRLIDAGVPQPILVSGLIWSFWHWPLIFLTAPVLGWPVVFSACLFLVTITCLGCLEARLRLQTGSIWPCIVLHAAWNSFIVEIFNSLNRDGDGSHWTGESGILVAALMIILAWLFLRGNWKSRRYVA</sequence>
<gene>
    <name evidence="3" type="ORF">KDW_42290</name>
</gene>
<reference evidence="3 4" key="1">
    <citation type="submission" date="2019-10" db="EMBL/GenBank/DDBJ databases">
        <title>Dictyobacter vulcani sp. nov., within the class Ktedonobacteria, isolated from soil of volcanic Mt. Zao.</title>
        <authorList>
            <person name="Zheng Y."/>
            <person name="Wang C.M."/>
            <person name="Sakai Y."/>
            <person name="Abe K."/>
            <person name="Yokota A."/>
            <person name="Yabe S."/>
        </authorList>
    </citation>
    <scope>NUCLEOTIDE SEQUENCE [LARGE SCALE GENOMIC DNA]</scope>
    <source>
        <strain evidence="3 4">W12</strain>
    </source>
</reference>